<dbReference type="EMBL" id="JAOAOG010000342">
    <property type="protein sequence ID" value="KAJ6226471.1"/>
    <property type="molecule type" value="Genomic_DNA"/>
</dbReference>
<dbReference type="Pfam" id="PF00415">
    <property type="entry name" value="RCC1"/>
    <property type="match status" value="1"/>
</dbReference>
<dbReference type="InterPro" id="IPR011333">
    <property type="entry name" value="SKP1/BTB/POZ_sf"/>
</dbReference>
<evidence type="ECO:0000313" key="3">
    <source>
        <dbReference type="EMBL" id="KAJ6226471.1"/>
    </source>
</evidence>
<name>A0ABQ8X210_9EUKA</name>
<evidence type="ECO:0000259" key="2">
    <source>
        <dbReference type="PROSITE" id="PS50097"/>
    </source>
</evidence>
<dbReference type="InterPro" id="IPR009091">
    <property type="entry name" value="RCC1/BLIP-II"/>
</dbReference>
<dbReference type="Pfam" id="PF13540">
    <property type="entry name" value="RCC1_2"/>
    <property type="match status" value="1"/>
</dbReference>
<evidence type="ECO:0000256" key="1">
    <source>
        <dbReference type="PROSITE-ProRule" id="PRU00235"/>
    </source>
</evidence>
<dbReference type="PANTHER" id="PTHR45982:SF1">
    <property type="entry name" value="REGULATOR OF CHROMOSOME CONDENSATION"/>
    <property type="match status" value="1"/>
</dbReference>
<dbReference type="Gene3D" id="2.130.10.30">
    <property type="entry name" value="Regulator of chromosome condensation 1/beta-lactamase-inhibitor protein II"/>
    <property type="match status" value="1"/>
</dbReference>
<dbReference type="PANTHER" id="PTHR45982">
    <property type="entry name" value="REGULATOR OF CHROMOSOME CONDENSATION"/>
    <property type="match status" value="1"/>
</dbReference>
<dbReference type="InterPro" id="IPR000210">
    <property type="entry name" value="BTB/POZ_dom"/>
</dbReference>
<accession>A0ABQ8X210</accession>
<dbReference type="InterPro" id="IPR000408">
    <property type="entry name" value="Reg_chr_condens"/>
</dbReference>
<dbReference type="PROSITE" id="PS50097">
    <property type="entry name" value="BTB"/>
    <property type="match status" value="1"/>
</dbReference>
<sequence length="566" mass="65385">MTNIKAIGDNSGYWKKSTTTTKHLEPITILPEEETTIKQFVTDYFNNLYFLCPNGKIYESDHNNWKDKLKPVENIPVIKSIHSGYHHVFAMTDEEDPKIYGWGKNNYYQLGLPENKEYSKPTLLQYSKDINIHEIHPVGYASVFLDTERHILYGCGNNSSGQTSIDKTEGVIKTIQKSQDNVMRVFTGHAAHSYLIKSDGHLYAFGSNYGQFGNGKGTNSHGKKLEKITLWFSVDDINKMTIGYKHSAILTNDGKVYVCGLDRNTGFGSDIKTFQQYPQFKDNKKIIKDMGSGFEYIAYLTEDNEIWASGPYSDKTNTMVLRKIISLDENSFFNRIVACDRGAIFVYKTNNSYLSQDFGKLLESGDLSDCKIKNIPVHKILIETRLGKPFDEITQYFEENLTLKEIEDLLEWVYCDDMKNSKRTNEILGYFGIHEPQKTKLLKDDLKQLLFDEETSDFTIIVKDNDEEEEYEEELHVHKFILAARSGLFKNMFQNIKEKLPNVKDYSGKSLETIELLISFLYTDKFPITADTDQEFIKEEFEDIAEYYQLNPKIPIMKIFKECSQK</sequence>
<feature type="repeat" description="RCC1" evidence="1">
    <location>
        <begin position="97"/>
        <end position="148"/>
    </location>
</feature>
<proteinExistence type="predicted"/>
<dbReference type="Gene3D" id="3.30.710.10">
    <property type="entry name" value="Potassium Channel Kv1.1, Chain A"/>
    <property type="match status" value="1"/>
</dbReference>
<feature type="domain" description="BTB" evidence="2">
    <location>
        <begin position="456"/>
        <end position="530"/>
    </location>
</feature>
<dbReference type="SUPFAM" id="SSF54695">
    <property type="entry name" value="POZ domain"/>
    <property type="match status" value="1"/>
</dbReference>
<keyword evidence="4" id="KW-1185">Reference proteome</keyword>
<dbReference type="SUPFAM" id="SSF50985">
    <property type="entry name" value="RCC1/BLIP-II"/>
    <property type="match status" value="2"/>
</dbReference>
<gene>
    <name evidence="3" type="ORF">M0813_10687</name>
</gene>
<dbReference type="InterPro" id="IPR051553">
    <property type="entry name" value="Ran_GTPase-activating"/>
</dbReference>
<protein>
    <recommendedName>
        <fullName evidence="2">BTB domain-containing protein</fullName>
    </recommendedName>
</protein>
<dbReference type="Pfam" id="PF00651">
    <property type="entry name" value="BTB"/>
    <property type="match status" value="1"/>
</dbReference>
<dbReference type="SMART" id="SM00225">
    <property type="entry name" value="BTB"/>
    <property type="match status" value="1"/>
</dbReference>
<reference evidence="3" key="1">
    <citation type="submission" date="2022-08" db="EMBL/GenBank/DDBJ databases">
        <title>Novel sulfate-reducing endosymbionts in the free-living metamonad Anaeramoeba.</title>
        <authorList>
            <person name="Jerlstrom-Hultqvist J."/>
            <person name="Cepicka I."/>
            <person name="Gallot-Lavallee L."/>
            <person name="Salas-Leiva D."/>
            <person name="Curtis B.A."/>
            <person name="Zahonova K."/>
            <person name="Pipaliya S."/>
            <person name="Dacks J."/>
            <person name="Roger A.J."/>
        </authorList>
    </citation>
    <scope>NUCLEOTIDE SEQUENCE</scope>
    <source>
        <strain evidence="3">Schooner1</strain>
    </source>
</reference>
<dbReference type="CDD" id="cd18186">
    <property type="entry name" value="BTB_POZ_ZBTB_KLHL-like"/>
    <property type="match status" value="1"/>
</dbReference>
<organism evidence="3 4">
    <name type="scientific">Anaeramoeba flamelloides</name>
    <dbReference type="NCBI Taxonomy" id="1746091"/>
    <lineage>
        <taxon>Eukaryota</taxon>
        <taxon>Metamonada</taxon>
        <taxon>Anaeramoebidae</taxon>
        <taxon>Anaeramoeba</taxon>
    </lineage>
</organism>
<comment type="caution">
    <text evidence="3">The sequence shown here is derived from an EMBL/GenBank/DDBJ whole genome shotgun (WGS) entry which is preliminary data.</text>
</comment>
<dbReference type="Proteomes" id="UP001150062">
    <property type="component" value="Unassembled WGS sequence"/>
</dbReference>
<evidence type="ECO:0000313" key="4">
    <source>
        <dbReference type="Proteomes" id="UP001150062"/>
    </source>
</evidence>
<dbReference type="PROSITE" id="PS50012">
    <property type="entry name" value="RCC1_3"/>
    <property type="match status" value="1"/>
</dbReference>